<dbReference type="InterPro" id="IPR016624">
    <property type="entry name" value="UCP014753"/>
</dbReference>
<dbReference type="AlphaFoldDB" id="A0A1G6UAH6"/>
<name>A0A1G6UAH6_NIADE</name>
<proteinExistence type="predicted"/>
<evidence type="ECO:0000313" key="3">
    <source>
        <dbReference type="Proteomes" id="UP000198757"/>
    </source>
</evidence>
<dbReference type="InterPro" id="IPR049349">
    <property type="entry name" value="DUF2264_N"/>
</dbReference>
<accession>A0A1G6UAH6</accession>
<dbReference type="EMBL" id="FMZO01000008">
    <property type="protein sequence ID" value="SDD37696.1"/>
    <property type="molecule type" value="Genomic_DNA"/>
</dbReference>
<keyword evidence="3" id="KW-1185">Reference proteome</keyword>
<dbReference type="Pfam" id="PF10022">
    <property type="entry name" value="DUF2264"/>
    <property type="match status" value="1"/>
</dbReference>
<dbReference type="PANTHER" id="PTHR35339">
    <property type="entry name" value="LINALOOL DEHYDRATASE_ISOMERASE DOMAIN-CONTAINING PROTEIN"/>
    <property type="match status" value="1"/>
</dbReference>
<dbReference type="Proteomes" id="UP000198757">
    <property type="component" value="Unassembled WGS sequence"/>
</dbReference>
<evidence type="ECO:0000313" key="2">
    <source>
        <dbReference type="EMBL" id="SDD37696.1"/>
    </source>
</evidence>
<dbReference type="PIRSF" id="PIRSF014753">
    <property type="entry name" value="UCP014753"/>
    <property type="match status" value="1"/>
</dbReference>
<reference evidence="3" key="1">
    <citation type="submission" date="2016-10" db="EMBL/GenBank/DDBJ databases">
        <authorList>
            <person name="Varghese N."/>
            <person name="Submissions S."/>
        </authorList>
    </citation>
    <scope>NUCLEOTIDE SEQUENCE [LARGE SCALE GENOMIC DNA]</scope>
    <source>
        <strain evidence="3">DSM 25811 / CCM 8410 / LMG 26954 / E90</strain>
    </source>
</reference>
<gene>
    <name evidence="2" type="ORF">SAMN04487894_108186</name>
</gene>
<sequence length="427" mass="48370">MIYMIRKLQLPVLLLLLLWGPVNGQAGRGQKGTPVPTVVTTGAKDRAQWVKALYKIAWPVVHNLAAGTLKKNLPLEQGPDYNLVVKDVTYLEAVGRTVAGIAPWLELPDDATEEGALRAKMRRELLQGLRNAVDPENPDCLNFKKQNQPIVDAAYLSHAFLRAPKALWEPLDSLTKRRYIDAFKSLRNRSGAYNNWLVFAALIEGFLRYIGEDYDPVRVDYALNKMKDWYTGDSWYKDGDLFSMDYYNSYVIHPMLTDLIRTLLEKRPGKVHVTTRDYETALSRMVRHAEFLERIIGPDGTYPAFGRSVTYRTAAFQALGQVALMEKLPEHIQPAQVRCALTKVITNMFDGNQNFDANGWLVLGFNGHQPMMADVYTSTGSLYMATLGFLPLGLPADNKFWTDPPADWTSKRAWSGQPVKKDYKVEY</sequence>
<protein>
    <recommendedName>
        <fullName evidence="1">DUF2264 domain-containing protein</fullName>
    </recommendedName>
</protein>
<organism evidence="2 3">
    <name type="scientific">Niabella drilacis (strain DSM 25811 / CCM 8410 / CCUG 62505 / LMG 26954 / E90)</name>
    <dbReference type="NCBI Taxonomy" id="1285928"/>
    <lineage>
        <taxon>Bacteria</taxon>
        <taxon>Pseudomonadati</taxon>
        <taxon>Bacteroidota</taxon>
        <taxon>Chitinophagia</taxon>
        <taxon>Chitinophagales</taxon>
        <taxon>Chitinophagaceae</taxon>
        <taxon>Niabella</taxon>
    </lineage>
</organism>
<evidence type="ECO:0000259" key="1">
    <source>
        <dbReference type="Pfam" id="PF10022"/>
    </source>
</evidence>
<dbReference type="STRING" id="1285928.SAMN04487894_108186"/>
<feature type="domain" description="DUF2264" evidence="1">
    <location>
        <begin position="45"/>
        <end position="408"/>
    </location>
</feature>
<dbReference type="PANTHER" id="PTHR35339:SF3">
    <property type="entry name" value="DUF2264 DOMAIN-CONTAINING PROTEIN"/>
    <property type="match status" value="1"/>
</dbReference>